<comment type="caution">
    <text evidence="8">The sequence shown here is derived from an EMBL/GenBank/DDBJ whole genome shotgun (WGS) entry which is preliminary data.</text>
</comment>
<dbReference type="InterPro" id="IPR001965">
    <property type="entry name" value="Znf_PHD"/>
</dbReference>
<keyword evidence="1" id="KW-0479">Metal-binding</keyword>
<evidence type="ECO:0000256" key="3">
    <source>
        <dbReference type="ARBA" id="ARBA00022833"/>
    </source>
</evidence>
<evidence type="ECO:0000313" key="8">
    <source>
        <dbReference type="EMBL" id="KAE9595938.1"/>
    </source>
</evidence>
<evidence type="ECO:0000256" key="5">
    <source>
        <dbReference type="SAM" id="MobiDB-lite"/>
    </source>
</evidence>
<dbReference type="EMBL" id="WOCE01000017">
    <property type="protein sequence ID" value="KAE9595938.1"/>
    <property type="molecule type" value="Genomic_DNA"/>
</dbReference>
<feature type="domain" description="PHD-type" evidence="7">
    <location>
        <begin position="1093"/>
        <end position="1206"/>
    </location>
</feature>
<dbReference type="GO" id="GO:0008270">
    <property type="term" value="F:zinc ion binding"/>
    <property type="evidence" value="ECO:0007669"/>
    <property type="project" value="UniProtKB-KW"/>
</dbReference>
<dbReference type="PROSITE" id="PS51805">
    <property type="entry name" value="EPHD"/>
    <property type="match status" value="2"/>
</dbReference>
<dbReference type="Pfam" id="PF13831">
    <property type="entry name" value="PHD_2"/>
    <property type="match status" value="2"/>
</dbReference>
<proteinExistence type="predicted"/>
<organism evidence="8 9">
    <name type="scientific">Lupinus albus</name>
    <name type="common">White lupine</name>
    <name type="synonym">Lupinus termis</name>
    <dbReference type="NCBI Taxonomy" id="3870"/>
    <lineage>
        <taxon>Eukaryota</taxon>
        <taxon>Viridiplantae</taxon>
        <taxon>Streptophyta</taxon>
        <taxon>Embryophyta</taxon>
        <taxon>Tracheophyta</taxon>
        <taxon>Spermatophyta</taxon>
        <taxon>Magnoliopsida</taxon>
        <taxon>eudicotyledons</taxon>
        <taxon>Gunneridae</taxon>
        <taxon>Pentapetalae</taxon>
        <taxon>rosids</taxon>
        <taxon>fabids</taxon>
        <taxon>Fabales</taxon>
        <taxon>Fabaceae</taxon>
        <taxon>Papilionoideae</taxon>
        <taxon>50 kb inversion clade</taxon>
        <taxon>genistoids sensu lato</taxon>
        <taxon>core genistoids</taxon>
        <taxon>Genisteae</taxon>
        <taxon>Lupinus</taxon>
    </lineage>
</organism>
<dbReference type="SUPFAM" id="SSF57903">
    <property type="entry name" value="FYVE/PHD zinc finger"/>
    <property type="match status" value="2"/>
</dbReference>
<keyword evidence="3" id="KW-0862">Zinc</keyword>
<feature type="domain" description="PHD-type" evidence="6">
    <location>
        <begin position="256"/>
        <end position="308"/>
    </location>
</feature>
<feature type="region of interest" description="Disordered" evidence="5">
    <location>
        <begin position="1372"/>
        <end position="1392"/>
    </location>
</feature>
<dbReference type="Proteomes" id="UP000447434">
    <property type="component" value="Chromosome 17"/>
</dbReference>
<dbReference type="PANTHER" id="PTHR13793">
    <property type="entry name" value="PHD FINGER PROTEINS"/>
    <property type="match status" value="1"/>
</dbReference>
<dbReference type="OrthoDB" id="20839at2759"/>
<dbReference type="SMART" id="SM00249">
    <property type="entry name" value="PHD"/>
    <property type="match status" value="4"/>
</dbReference>
<dbReference type="PROSITE" id="PS01359">
    <property type="entry name" value="ZF_PHD_1"/>
    <property type="match status" value="2"/>
</dbReference>
<name>A0A6A4P930_LUPAL</name>
<dbReference type="InterPro" id="IPR050701">
    <property type="entry name" value="Histone_Mod_Regulator"/>
</dbReference>
<dbReference type="InterPro" id="IPR011011">
    <property type="entry name" value="Znf_FYVE_PHD"/>
</dbReference>
<feature type="region of interest" description="Disordered" evidence="5">
    <location>
        <begin position="611"/>
        <end position="635"/>
    </location>
</feature>
<keyword evidence="2 4" id="KW-0863">Zinc-finger</keyword>
<keyword evidence="9" id="KW-1185">Reference proteome</keyword>
<evidence type="ECO:0000256" key="2">
    <source>
        <dbReference type="ARBA" id="ARBA00022771"/>
    </source>
</evidence>
<feature type="compositionally biased region" description="Polar residues" evidence="5">
    <location>
        <begin position="484"/>
        <end position="496"/>
    </location>
</feature>
<dbReference type="Gene3D" id="3.30.40.10">
    <property type="entry name" value="Zinc/RING finger domain, C3HC4 (zinc finger)"/>
    <property type="match status" value="4"/>
</dbReference>
<dbReference type="PANTHER" id="PTHR13793:SF107">
    <property type="entry name" value="BROMODOMAIN-CONTAINING PROTEIN HOMOLOG"/>
    <property type="match status" value="1"/>
</dbReference>
<dbReference type="InterPro" id="IPR019786">
    <property type="entry name" value="Zinc_finger_PHD-type_CS"/>
</dbReference>
<evidence type="ECO:0000256" key="1">
    <source>
        <dbReference type="ARBA" id="ARBA00022723"/>
    </source>
</evidence>
<dbReference type="PROSITE" id="PS50016">
    <property type="entry name" value="ZF_PHD_2"/>
    <property type="match status" value="2"/>
</dbReference>
<feature type="region of interest" description="Disordered" evidence="5">
    <location>
        <begin position="76"/>
        <end position="105"/>
    </location>
</feature>
<dbReference type="InterPro" id="IPR013083">
    <property type="entry name" value="Znf_RING/FYVE/PHD"/>
</dbReference>
<protein>
    <submittedName>
        <fullName evidence="8">Putative chromatin regulator PHD family</fullName>
    </submittedName>
</protein>
<reference evidence="9" key="1">
    <citation type="journal article" date="2020" name="Nat. Commun.">
        <title>Genome sequence of the cluster root forming white lupin.</title>
        <authorList>
            <person name="Hufnagel B."/>
            <person name="Marques A."/>
            <person name="Soriano A."/>
            <person name="Marques L."/>
            <person name="Divol F."/>
            <person name="Doumas P."/>
            <person name="Sallet E."/>
            <person name="Mancinotti D."/>
            <person name="Carrere S."/>
            <person name="Marande W."/>
            <person name="Arribat S."/>
            <person name="Keller J."/>
            <person name="Huneau C."/>
            <person name="Blein T."/>
            <person name="Aime D."/>
            <person name="Laguerre M."/>
            <person name="Taylor J."/>
            <person name="Schubert V."/>
            <person name="Nelson M."/>
            <person name="Geu-Flores F."/>
            <person name="Crespi M."/>
            <person name="Gallardo-Guerrero K."/>
            <person name="Delaux P.-M."/>
            <person name="Salse J."/>
            <person name="Berges H."/>
            <person name="Guyot R."/>
            <person name="Gouzy J."/>
            <person name="Peret B."/>
        </authorList>
    </citation>
    <scope>NUCLEOTIDE SEQUENCE [LARGE SCALE GENOMIC DNA]</scope>
    <source>
        <strain evidence="9">cv. Amiga</strain>
    </source>
</reference>
<gene>
    <name evidence="8" type="ORF">Lalb_Chr17g0344031</name>
</gene>
<accession>A0A6A4P930</accession>
<evidence type="ECO:0000256" key="4">
    <source>
        <dbReference type="PROSITE-ProRule" id="PRU00146"/>
    </source>
</evidence>
<dbReference type="InterPro" id="IPR019787">
    <property type="entry name" value="Znf_PHD-finger"/>
</dbReference>
<dbReference type="Pfam" id="PF13832">
    <property type="entry name" value="zf-HC5HC2H_2"/>
    <property type="match status" value="2"/>
</dbReference>
<dbReference type="CDD" id="cd15571">
    <property type="entry name" value="ePHD"/>
    <property type="match status" value="1"/>
</dbReference>
<feature type="region of interest" description="Disordered" evidence="5">
    <location>
        <begin position="1421"/>
        <end position="1444"/>
    </location>
</feature>
<sequence>MFMERDFGTQGMPLPTEFSVPVTTRPEISEHSGLVLEIDCFAQARKALSLRCPFDDKDENWSPTKATLPSGLAAFLNQGSDNRKKRRRKSHSNANADKKNISKTRGPNIWTETEEYFRDLALPDIDTLFDASSLPSSLVARECFSIPVVKEPGPRDNVVVSSENENGNNENADIVAVKNEDGFVGIDSVNDKVDSVNGKDQATYDTSDCAVSLEWVLGCRNKVSLTSERPSKKRKVLGDDAGLEKVLITTPHDGNLSYCHYCGRGDSGLESNRLVVCGSCKVAVHRKCYGVQGDVDDGSWLCSWCERMDDISETVNPCVLCPNKGGALKPINISGEGAQSLQFAHLFCCLWTPEIYVDDLKKMDPVMDMGGIEECRRKLVCNICKVKSGACVRCSHGPCRLSFHPLCAREARQRMEVWAKDCSDNVELRAFCFKHSDFQEKSSILQSGDSVAIGSEFSDASVLQVSFPVNSENNLKRGCRNRDNVGTISDGSPDNLSHNEPEDGRLSISRLNAHNMLECDAEQQLYNIGTVGRSNENANASDTLKYALVWKKLIERGKIDVKDVALKIGIAPEELTPNIYEACMAPDVRLKIVNWLKDHVYTNACHKGSKVKFKPASSSKDEDGATDGSDTSLISDPGLLDPVAVMSVGPPRKRAASNIRILKDNVVTCSSEAVSSENGMPMDKCSVGEPDCGNTGTSNEVSIPEVSEKNLTTSEDTLPEVQGCADKVDHSSLAGCISDETLPTCLSKPSTPSEHYLPVCSNSEVPDSGSKSIEATSCYVHPYISKELLQLHNSVLSEDIICPRRDGNSSLVESLRASGHSGNQHQQLTGNEHLSCLDDCKSDQMNMEQLVRAREMGVFEYSPEDEVEGELIYFQHRLLQNAVRRRQIADNLVFSVAKSLPKEIDTAHQQMWDAVLVNQYMYDLRETKKRGRKERKHKEAQAVLAAATAAAAAPRVSSFRKDSLAESMQQENLIKLDTLSGRAGVCSQTMPRAKETLSRLAVIRTSSEKHSDFSLSSSNLSKEHPGLCDVCRQPETLSNTILVCSSCKVAVHLDCYGSVKETTGPWYCDLCGDLSSRNSGASAINSVEKPYLIAECALCCGSYGAFKKSSDGQWIHAFCAEWIFESTFRRGQVNAVEGVETVLKEVDICCICCHKRGVCIKCSFGNCQTKFHPSCARNAGFYMNMSTAAGKPHKKPHHKAYCEKHGSEQRAKVAAEAQKHGMEELKSFRQIRVELERLRLLCERVIRREKIKRELVLCSQDMLAFKRDHVARSVLAQRSFILPGGSSESATTSLKVNTEGNRSCSEVVQRSDDVTVDSSVPDKHHVGIAVSMDTDPKLDDDCSTSPSNYNHKIPERLQYFGKKIPQRASAISHKLDDGGWRSKSRKSQHADTFGKELVMTSDEASMKNSMLPKGYAYVPADCLSNDDIQPNQDVDANGSVEHDR</sequence>
<evidence type="ECO:0000313" key="9">
    <source>
        <dbReference type="Proteomes" id="UP000447434"/>
    </source>
</evidence>
<feature type="domain" description="PHD-type" evidence="6">
    <location>
        <begin position="1025"/>
        <end position="1074"/>
    </location>
</feature>
<feature type="domain" description="PHD-type" evidence="7">
    <location>
        <begin position="315"/>
        <end position="436"/>
    </location>
</feature>
<evidence type="ECO:0000259" key="7">
    <source>
        <dbReference type="PROSITE" id="PS51805"/>
    </source>
</evidence>
<dbReference type="GO" id="GO:0005634">
    <property type="term" value="C:nucleus"/>
    <property type="evidence" value="ECO:0007669"/>
    <property type="project" value="UniProtKB-ARBA"/>
</dbReference>
<evidence type="ECO:0000259" key="6">
    <source>
        <dbReference type="PROSITE" id="PS50016"/>
    </source>
</evidence>
<dbReference type="GO" id="GO:0006357">
    <property type="term" value="P:regulation of transcription by RNA polymerase II"/>
    <property type="evidence" value="ECO:0007669"/>
    <property type="project" value="TreeGrafter"/>
</dbReference>
<feature type="region of interest" description="Disordered" evidence="5">
    <location>
        <begin position="481"/>
        <end position="502"/>
    </location>
</feature>
<dbReference type="InterPro" id="IPR034732">
    <property type="entry name" value="EPHD"/>
</dbReference>